<organism evidence="1 2">
    <name type="scientific">Perkinsus olseni</name>
    <name type="common">Perkinsus atlanticus</name>
    <dbReference type="NCBI Taxonomy" id="32597"/>
    <lineage>
        <taxon>Eukaryota</taxon>
        <taxon>Sar</taxon>
        <taxon>Alveolata</taxon>
        <taxon>Perkinsozoa</taxon>
        <taxon>Perkinsea</taxon>
        <taxon>Perkinsida</taxon>
        <taxon>Perkinsidae</taxon>
        <taxon>Perkinsus</taxon>
    </lineage>
</organism>
<evidence type="ECO:0000313" key="2">
    <source>
        <dbReference type="Proteomes" id="UP000541610"/>
    </source>
</evidence>
<dbReference type="EMBL" id="JABANP010000973">
    <property type="protein sequence ID" value="KAF4677562.1"/>
    <property type="molecule type" value="Genomic_DNA"/>
</dbReference>
<dbReference type="OrthoDB" id="10306137at2759"/>
<accession>A0A7J6N0Z6</accession>
<evidence type="ECO:0000313" key="1">
    <source>
        <dbReference type="EMBL" id="KAF4677562.1"/>
    </source>
</evidence>
<name>A0A7J6N0Z6_PEROL</name>
<reference evidence="1 2" key="1">
    <citation type="submission" date="2020-04" db="EMBL/GenBank/DDBJ databases">
        <title>Perkinsus olseni comparative genomics.</title>
        <authorList>
            <person name="Bogema D.R."/>
        </authorList>
    </citation>
    <scope>NUCLEOTIDE SEQUENCE [LARGE SCALE GENOMIC DNA]</scope>
    <source>
        <strain evidence="1">00978-12</strain>
    </source>
</reference>
<dbReference type="Proteomes" id="UP000541610">
    <property type="component" value="Unassembled WGS sequence"/>
</dbReference>
<proteinExistence type="predicted"/>
<sequence>MGIEKALVDTGLAEYGGGPPAGMQHGDLTQLQFKSGDSFVTNFRGEEILFVRVGHDLTPGEFVYKEPLAPHLEINLSIASNGLVGMQVKCKNHATARFPFKLSRNGRSLPYVWYDVESAGRGTLDQFSRRVRRVCPTKRLITGDLSQVLFATDKTISVPFEGHRVDLTKM</sequence>
<comment type="caution">
    <text evidence="1">The sequence shown here is derived from an EMBL/GenBank/DDBJ whole genome shotgun (WGS) entry which is preliminary data.</text>
</comment>
<protein>
    <submittedName>
        <fullName evidence="1">Uncharacterized protein</fullName>
    </submittedName>
</protein>
<gene>
    <name evidence="1" type="ORF">FOZ60_017293</name>
</gene>
<dbReference type="AlphaFoldDB" id="A0A7J6N0Z6"/>